<dbReference type="eggNOG" id="ENOG5033AVH">
    <property type="taxonomic scope" value="Bacteria"/>
</dbReference>
<dbReference type="OrthoDB" id="6461661at2"/>
<dbReference type="EMBL" id="AKKL01000021">
    <property type="protein sequence ID" value="EKT62188.1"/>
    <property type="molecule type" value="Genomic_DNA"/>
</dbReference>
<accession>K8WNJ4</accession>
<gene>
    <name evidence="2" type="ORF">OOA_08057</name>
</gene>
<comment type="caution">
    <text evidence="2">The sequence shown here is derived from an EMBL/GenBank/DDBJ whole genome shotgun (WGS) entry which is preliminary data.</text>
</comment>
<evidence type="ECO:0000313" key="2">
    <source>
        <dbReference type="EMBL" id="EKT62188.1"/>
    </source>
</evidence>
<dbReference type="PROSITE" id="PS51257">
    <property type="entry name" value="PROKAR_LIPOPROTEIN"/>
    <property type="match status" value="1"/>
</dbReference>
<evidence type="ECO:0000256" key="1">
    <source>
        <dbReference type="SAM" id="SignalP"/>
    </source>
</evidence>
<proteinExistence type="predicted"/>
<dbReference type="AlphaFoldDB" id="K8WNJ4"/>
<name>K8WNJ4_9GAMM</name>
<protein>
    <submittedName>
        <fullName evidence="2">Lipoprotein</fullName>
    </submittedName>
</protein>
<keyword evidence="2" id="KW-0449">Lipoprotein</keyword>
<feature type="chain" id="PRO_5003921817" evidence="1">
    <location>
        <begin position="19"/>
        <end position="106"/>
    </location>
</feature>
<evidence type="ECO:0000313" key="3">
    <source>
        <dbReference type="Proteomes" id="UP000009336"/>
    </source>
</evidence>
<dbReference type="PATRIC" id="fig|1141662.3.peg.1635"/>
<dbReference type="HOGENOM" id="CLU_1925716_0_0_6"/>
<feature type="signal peptide" evidence="1">
    <location>
        <begin position="1"/>
        <end position="18"/>
    </location>
</feature>
<keyword evidence="3" id="KW-1185">Reference proteome</keyword>
<dbReference type="RefSeq" id="WP_008911634.1">
    <property type="nucleotide sequence ID" value="NZ_KB233222.1"/>
</dbReference>
<sequence>MKKIALALGMASVIALLAACSDEKSEIAEYKANFVTTCVKASGDPAGETAAAVTAICGCAYDKTLEKYGLKEFKRISNELEKSPTAEPEFQKTIVEFVNQCIKTDR</sequence>
<keyword evidence="1" id="KW-0732">Signal</keyword>
<dbReference type="Proteomes" id="UP000009336">
    <property type="component" value="Unassembled WGS sequence"/>
</dbReference>
<organism evidence="2 3">
    <name type="scientific">Providencia burhodogranariea DSM 19968</name>
    <dbReference type="NCBI Taxonomy" id="1141662"/>
    <lineage>
        <taxon>Bacteria</taxon>
        <taxon>Pseudomonadati</taxon>
        <taxon>Pseudomonadota</taxon>
        <taxon>Gammaproteobacteria</taxon>
        <taxon>Enterobacterales</taxon>
        <taxon>Morganellaceae</taxon>
        <taxon>Providencia</taxon>
    </lineage>
</organism>
<reference evidence="2 3" key="1">
    <citation type="journal article" date="2012" name="BMC Genomics">
        <title>Comparative genomics of bacteria in the genus Providencia isolated from wild Drosophila melanogaster.</title>
        <authorList>
            <person name="Galac M.R."/>
            <person name="Lazzaro B.P."/>
        </authorList>
    </citation>
    <scope>NUCLEOTIDE SEQUENCE [LARGE SCALE GENOMIC DNA]</scope>
    <source>
        <strain evidence="2 3">DSM 19968</strain>
    </source>
</reference>